<dbReference type="AlphaFoldDB" id="A0A1W9KQE9"/>
<evidence type="ECO:0000256" key="1">
    <source>
        <dbReference type="ARBA" id="ARBA00001974"/>
    </source>
</evidence>
<name>A0A1W9KQE9_9BURK</name>
<evidence type="ECO:0000256" key="2">
    <source>
        <dbReference type="ARBA" id="ARBA00022630"/>
    </source>
</evidence>
<dbReference type="PANTHER" id="PTHR13789">
    <property type="entry name" value="MONOOXYGENASE"/>
    <property type="match status" value="1"/>
</dbReference>
<dbReference type="InterPro" id="IPR050493">
    <property type="entry name" value="FAD-dep_Monooxygenase_BioMet"/>
</dbReference>
<evidence type="ECO:0000256" key="4">
    <source>
        <dbReference type="ARBA" id="ARBA00023002"/>
    </source>
</evidence>
<dbReference type="SUPFAM" id="SSF54373">
    <property type="entry name" value="FAD-linked reductases, C-terminal domain"/>
    <property type="match status" value="1"/>
</dbReference>
<gene>
    <name evidence="7" type="ORF">BWK72_17540</name>
</gene>
<evidence type="ECO:0000256" key="3">
    <source>
        <dbReference type="ARBA" id="ARBA00022827"/>
    </source>
</evidence>
<dbReference type="PANTHER" id="PTHR13789:SF318">
    <property type="entry name" value="GERANYLGERANYL DIPHOSPHATE REDUCTASE"/>
    <property type="match status" value="1"/>
</dbReference>
<sequence length="406" mass="43228">MADVVIAGGGIGGLAAALACARSGGKVRLYERAAEFSEVGAGIQLGPNAMRVLYSWDLKDELSRLVAFPARLQFRSAPTGAVLGELPLGPDMERAYGAPYATIHRADLHGLLVKVLRQRGDVALNLDNAVVSAAQTDAKVTAQLADTQAVSGDVLVAADGAWSSLRQQLLHDGKPQPTGHLAYRAMVEQSTLPKALQTRQVTAWFGPKMHVVQYPVRGGTWMNVVGIVHGQVQGDMSSWDHSANAADLQRVIQGSCAPLHDLIHAIGHWRLWPLSIRPPMQGAHEHFLGRVALLGDAAHPMVPYLAQGAAMAIEDAATLAKVLAAGGVLNGAAPDAAALARVPALLQDYANQRWQRNAQVQARAIKNGEIYHLTGPLRLGRDLAMRVLGKGLLDQPWLYGGPKIAI</sequence>
<keyword evidence="4" id="KW-0560">Oxidoreductase</keyword>
<dbReference type="SUPFAM" id="SSF51905">
    <property type="entry name" value="FAD/NAD(P)-binding domain"/>
    <property type="match status" value="1"/>
</dbReference>
<evidence type="ECO:0000259" key="6">
    <source>
        <dbReference type="Pfam" id="PF01494"/>
    </source>
</evidence>
<organism evidence="7 8">
    <name type="scientific">Rhodoferax ferrireducens</name>
    <dbReference type="NCBI Taxonomy" id="192843"/>
    <lineage>
        <taxon>Bacteria</taxon>
        <taxon>Pseudomonadati</taxon>
        <taxon>Pseudomonadota</taxon>
        <taxon>Betaproteobacteria</taxon>
        <taxon>Burkholderiales</taxon>
        <taxon>Comamonadaceae</taxon>
        <taxon>Rhodoferax</taxon>
    </lineage>
</organism>
<dbReference type="InterPro" id="IPR036188">
    <property type="entry name" value="FAD/NAD-bd_sf"/>
</dbReference>
<dbReference type="Pfam" id="PF01494">
    <property type="entry name" value="FAD_binding_3"/>
    <property type="match status" value="1"/>
</dbReference>
<dbReference type="GO" id="GO:0071949">
    <property type="term" value="F:FAD binding"/>
    <property type="evidence" value="ECO:0007669"/>
    <property type="project" value="InterPro"/>
</dbReference>
<keyword evidence="2" id="KW-0285">Flavoprotein</keyword>
<dbReference type="PRINTS" id="PR00420">
    <property type="entry name" value="RNGMNOXGNASE"/>
</dbReference>
<accession>A0A1W9KQE9</accession>
<dbReference type="InterPro" id="IPR002938">
    <property type="entry name" value="FAD-bd"/>
</dbReference>
<comment type="cofactor">
    <cofactor evidence="1">
        <name>FAD</name>
        <dbReference type="ChEBI" id="CHEBI:57692"/>
    </cofactor>
</comment>
<evidence type="ECO:0000313" key="7">
    <source>
        <dbReference type="EMBL" id="OQW86415.1"/>
    </source>
</evidence>
<dbReference type="GO" id="GO:0004497">
    <property type="term" value="F:monooxygenase activity"/>
    <property type="evidence" value="ECO:0007669"/>
    <property type="project" value="UniProtKB-KW"/>
</dbReference>
<reference evidence="7 8" key="1">
    <citation type="submission" date="2017-01" db="EMBL/GenBank/DDBJ databases">
        <title>Novel large sulfur bacteria in the metagenomes of groundwater-fed chemosynthetic microbial mats in the Lake Huron basin.</title>
        <authorList>
            <person name="Sharrar A.M."/>
            <person name="Flood B.E."/>
            <person name="Bailey J.V."/>
            <person name="Jones D.S."/>
            <person name="Biddanda B."/>
            <person name="Ruberg S.A."/>
            <person name="Marcus D.N."/>
            <person name="Dick G.J."/>
        </authorList>
    </citation>
    <scope>NUCLEOTIDE SEQUENCE [LARGE SCALE GENOMIC DNA]</scope>
    <source>
        <strain evidence="7">A7</strain>
    </source>
</reference>
<dbReference type="Proteomes" id="UP000192505">
    <property type="component" value="Unassembled WGS sequence"/>
</dbReference>
<dbReference type="EMBL" id="MTEI01000017">
    <property type="protein sequence ID" value="OQW86415.1"/>
    <property type="molecule type" value="Genomic_DNA"/>
</dbReference>
<evidence type="ECO:0000256" key="5">
    <source>
        <dbReference type="ARBA" id="ARBA00023033"/>
    </source>
</evidence>
<evidence type="ECO:0000313" key="8">
    <source>
        <dbReference type="Proteomes" id="UP000192505"/>
    </source>
</evidence>
<comment type="caution">
    <text evidence="7">The sequence shown here is derived from an EMBL/GenBank/DDBJ whole genome shotgun (WGS) entry which is preliminary data.</text>
</comment>
<feature type="domain" description="FAD-binding" evidence="6">
    <location>
        <begin position="2"/>
        <end position="360"/>
    </location>
</feature>
<keyword evidence="5" id="KW-0503">Monooxygenase</keyword>
<proteinExistence type="predicted"/>
<protein>
    <submittedName>
        <fullName evidence="7">FAD-dependent oxidoreductase</fullName>
    </submittedName>
</protein>
<dbReference type="Gene3D" id="3.50.50.60">
    <property type="entry name" value="FAD/NAD(P)-binding domain"/>
    <property type="match status" value="1"/>
</dbReference>
<keyword evidence="3" id="KW-0274">FAD</keyword>